<evidence type="ECO:0000256" key="9">
    <source>
        <dbReference type="SAM" id="Phobius"/>
    </source>
</evidence>
<evidence type="ECO:0000256" key="1">
    <source>
        <dbReference type="ARBA" id="ARBA00004141"/>
    </source>
</evidence>
<evidence type="ECO:0000256" key="5">
    <source>
        <dbReference type="ARBA" id="ARBA00022840"/>
    </source>
</evidence>
<accession>A0A135LH13</accession>
<comment type="caution">
    <text evidence="12">The sequence shown here is derived from an EMBL/GenBank/DDBJ whole genome shotgun (WGS) entry which is preliminary data.</text>
</comment>
<dbReference type="PROSITE" id="PS50893">
    <property type="entry name" value="ABC_TRANSPORTER_2"/>
    <property type="match status" value="2"/>
</dbReference>
<dbReference type="GeneID" id="63705116"/>
<dbReference type="EMBL" id="LHQR01000065">
    <property type="protein sequence ID" value="KXG48233.1"/>
    <property type="molecule type" value="Genomic_DNA"/>
</dbReference>
<reference evidence="12 13" key="1">
    <citation type="journal article" date="2016" name="BMC Genomics">
        <title>Genome sequencing and secondary metabolism of the postharvest pathogen Penicillium griseofulvum.</title>
        <authorList>
            <person name="Banani H."/>
            <person name="Marcet-Houben M."/>
            <person name="Ballester A.R."/>
            <person name="Abbruscato P."/>
            <person name="Gonzalez-Candelas L."/>
            <person name="Gabaldon T."/>
            <person name="Spadaro D."/>
        </authorList>
    </citation>
    <scope>NUCLEOTIDE SEQUENCE [LARGE SCALE GENOMIC DNA]</scope>
    <source>
        <strain evidence="12 13">PG3</strain>
    </source>
</reference>
<dbReference type="InterPro" id="IPR003593">
    <property type="entry name" value="AAA+_ATPase"/>
</dbReference>
<keyword evidence="2" id="KW-0813">Transport</keyword>
<dbReference type="PANTHER" id="PTHR24223">
    <property type="entry name" value="ATP-BINDING CASSETTE SUB-FAMILY C"/>
    <property type="match status" value="1"/>
</dbReference>
<keyword evidence="4" id="KW-0547">Nucleotide-binding</keyword>
<keyword evidence="7 9" id="KW-0472">Membrane</keyword>
<protein>
    <submittedName>
        <fullName evidence="12">ABC transporter, integral membrane type 1</fullName>
    </submittedName>
</protein>
<dbReference type="Pfam" id="PF00664">
    <property type="entry name" value="ABC_membrane"/>
    <property type="match status" value="1"/>
</dbReference>
<name>A0A135LH13_PENPA</name>
<feature type="transmembrane region" description="Helical" evidence="9">
    <location>
        <begin position="521"/>
        <end position="545"/>
    </location>
</feature>
<dbReference type="InterPro" id="IPR027417">
    <property type="entry name" value="P-loop_NTPase"/>
</dbReference>
<keyword evidence="3 9" id="KW-0812">Transmembrane</keyword>
<dbReference type="Gene3D" id="1.20.1560.10">
    <property type="entry name" value="ABC transporter type 1, transmembrane domain"/>
    <property type="match status" value="2"/>
</dbReference>
<gene>
    <name evidence="12" type="ORF">PGRI_021030</name>
</gene>
<dbReference type="InterPro" id="IPR003439">
    <property type="entry name" value="ABC_transporter-like_ATP-bd"/>
</dbReference>
<feature type="transmembrane region" description="Helical" evidence="9">
    <location>
        <begin position="482"/>
        <end position="500"/>
    </location>
</feature>
<dbReference type="GO" id="GO:0016887">
    <property type="term" value="F:ATP hydrolysis activity"/>
    <property type="evidence" value="ECO:0007669"/>
    <property type="project" value="InterPro"/>
</dbReference>
<dbReference type="CDD" id="cd18580">
    <property type="entry name" value="ABC_6TM_ABCC_D2"/>
    <property type="match status" value="1"/>
</dbReference>
<dbReference type="SUPFAM" id="SSF52540">
    <property type="entry name" value="P-loop containing nucleoside triphosphate hydrolases"/>
    <property type="match status" value="2"/>
</dbReference>
<dbReference type="Proteomes" id="UP000070168">
    <property type="component" value="Unassembled WGS sequence"/>
</dbReference>
<keyword evidence="6 9" id="KW-1133">Transmembrane helix</keyword>
<dbReference type="Gene3D" id="3.40.50.300">
    <property type="entry name" value="P-loop containing nucleotide triphosphate hydrolases"/>
    <property type="match status" value="2"/>
</dbReference>
<dbReference type="RefSeq" id="XP_040646769.1">
    <property type="nucleotide sequence ID" value="XM_040789816.1"/>
</dbReference>
<dbReference type="GO" id="GO:0016020">
    <property type="term" value="C:membrane"/>
    <property type="evidence" value="ECO:0007669"/>
    <property type="project" value="UniProtKB-SubCell"/>
</dbReference>
<feature type="domain" description="ABC transporter" evidence="10">
    <location>
        <begin position="791"/>
        <end position="1004"/>
    </location>
</feature>
<evidence type="ECO:0000256" key="3">
    <source>
        <dbReference type="ARBA" id="ARBA00022692"/>
    </source>
</evidence>
<dbReference type="InterPro" id="IPR044726">
    <property type="entry name" value="ABCC_6TM_D2"/>
</dbReference>
<dbReference type="InterPro" id="IPR011527">
    <property type="entry name" value="ABC1_TM_dom"/>
</dbReference>
<evidence type="ECO:0000256" key="7">
    <source>
        <dbReference type="ARBA" id="ARBA00023136"/>
    </source>
</evidence>
<feature type="transmembrane region" description="Helical" evidence="9">
    <location>
        <begin position="594"/>
        <end position="627"/>
    </location>
</feature>
<dbReference type="PROSITE" id="PS00211">
    <property type="entry name" value="ABC_TRANSPORTER_1"/>
    <property type="match status" value="1"/>
</dbReference>
<feature type="transmembrane region" description="Helical" evidence="9">
    <location>
        <begin position="696"/>
        <end position="719"/>
    </location>
</feature>
<dbReference type="FunFam" id="1.20.1560.10:FF:000066">
    <property type="entry name" value="ABC multidrug transporter (Eurofung)"/>
    <property type="match status" value="1"/>
</dbReference>
<keyword evidence="13" id="KW-1185">Reference proteome</keyword>
<organism evidence="12 13">
    <name type="scientific">Penicillium patulum</name>
    <name type="common">Penicillium griseofulvum</name>
    <dbReference type="NCBI Taxonomy" id="5078"/>
    <lineage>
        <taxon>Eukaryota</taxon>
        <taxon>Fungi</taxon>
        <taxon>Dikarya</taxon>
        <taxon>Ascomycota</taxon>
        <taxon>Pezizomycotina</taxon>
        <taxon>Eurotiomycetes</taxon>
        <taxon>Eurotiomycetidae</taxon>
        <taxon>Eurotiales</taxon>
        <taxon>Aspergillaceae</taxon>
        <taxon>Penicillium</taxon>
    </lineage>
</organism>
<dbReference type="STRING" id="5078.A0A135LH13"/>
<dbReference type="GO" id="GO:0005524">
    <property type="term" value="F:ATP binding"/>
    <property type="evidence" value="ECO:0007669"/>
    <property type="project" value="UniProtKB-KW"/>
</dbReference>
<dbReference type="Pfam" id="PF00005">
    <property type="entry name" value="ABC_tran"/>
    <property type="match status" value="2"/>
</dbReference>
<evidence type="ECO:0000256" key="6">
    <source>
        <dbReference type="ARBA" id="ARBA00022989"/>
    </source>
</evidence>
<evidence type="ECO:0000256" key="2">
    <source>
        <dbReference type="ARBA" id="ARBA00022448"/>
    </source>
</evidence>
<dbReference type="InterPro" id="IPR036640">
    <property type="entry name" value="ABC1_TM_sf"/>
</dbReference>
<dbReference type="PANTHER" id="PTHR24223:SF404">
    <property type="entry name" value="ABC MULTIDRUG TRANSPORTER (EUROFUNG)-RELATED"/>
    <property type="match status" value="1"/>
</dbReference>
<keyword evidence="5" id="KW-0067">ATP-binding</keyword>
<feature type="region of interest" description="Disordered" evidence="8">
    <location>
        <begin position="440"/>
        <end position="462"/>
    </location>
</feature>
<dbReference type="PROSITE" id="PS50929">
    <property type="entry name" value="ABC_TM1F"/>
    <property type="match status" value="1"/>
</dbReference>
<feature type="domain" description="ABC transmembrane type-1" evidence="11">
    <location>
        <begin position="483"/>
        <end position="754"/>
    </location>
</feature>
<dbReference type="OMA" id="RFNQDMD"/>
<proteinExistence type="predicted"/>
<dbReference type="InterPro" id="IPR050173">
    <property type="entry name" value="ABC_transporter_C-like"/>
</dbReference>
<dbReference type="SMART" id="SM00382">
    <property type="entry name" value="AAA"/>
    <property type="match status" value="2"/>
</dbReference>
<dbReference type="AlphaFoldDB" id="A0A135LH13"/>
<evidence type="ECO:0000259" key="11">
    <source>
        <dbReference type="PROSITE" id="PS50929"/>
    </source>
</evidence>
<dbReference type="SUPFAM" id="SSF90123">
    <property type="entry name" value="ABC transporter transmembrane region"/>
    <property type="match status" value="1"/>
</dbReference>
<sequence>MPVSKHIVPAQKQWVVRVQQRMTTTIKMLGNMKSIKMLGLTGTFNTIVSNLREVELKTSEVFRKLLICTITLSNLPADFAPYATFLVYAIISLKTQSSSLLAEKAFTSLSLISILTSHLLKFIQSLPQFTQCLGCLMRIENYLSETDQNPEKVEGRASESSVRQLVSPEAHNLSAVHTKARPDDGVLLSMEGVDISWSLSSDPIFQDLNLTINKGITAIVGPSSSGKSTLICSIMGDAAVINGTPLVPLGPVGYCAQTPWILSDTIRHNIIGVNGHFDKNWYTFCLSLAALTSDLEAFPAGDLHRAGINGSSLSGGQKKRVALARALYSKSSLLILDDVWSGLDSENARLVEENIFGDNGYCRKAGLSVIITAHEVPPFVDHVVVLQEGSIADSGSYEDVITRVPAITRWMNLEKTEIMEHIGDKPEVATDDILVIAGARPKQPTPSYPTLDPEQDDSKSDGSWSTSLYYINQAGRWKITCFLFYCLSSAVFANIVTIWIQRWSEANAKRPNSDPGLYLGVYTVFVFLNIGFYVASCYALIIGIINNTAYSLHSDLLKTTLNAPWSFFSSTDSGTIMNRFNQDMDLIDMKLPMFAIGFAGVKAILLCVVGKYFAITMPFLLLVIWFIQRYYLRTSRQVRLLDIEAKSPLYTHFCETIAGISTIKAYRWQGQFQKTCDEHINTSQRPYYTLLSIQEWLAFVLDLVVAVMAVVLVCIATFFEDKFSPAEIGVGLNLVLTFNDALAQAISSWTQLETSMGAVKRVQRFQDTTPSEHRPWVATSALHNWPSQGRIVFDQVTAFYRSNEPPALANINLTIKSKEKIAICGSSGSGKTSLVLALLQMIDVRSGSVSVDGRDLSGLQPSDVRSRINVIPQDPFFFPGTVRFNLNPTVTARESLIESALQKVGLWEKISHNGGLDADLQPANCPIVILDEATSSVDTETERMMQKVIDEEFVDRTIIAIVHRFAYIDRFERVAVLQAGKVVECDTPKALLARDSSFSDSALQPSHIATADEEWLIDLCRKAEKEGGMIWGEKYGDEVIKISDHIAVKYGGV</sequence>
<evidence type="ECO:0000259" key="10">
    <source>
        <dbReference type="PROSITE" id="PS50893"/>
    </source>
</evidence>
<evidence type="ECO:0000313" key="12">
    <source>
        <dbReference type="EMBL" id="KXG48233.1"/>
    </source>
</evidence>
<evidence type="ECO:0000256" key="4">
    <source>
        <dbReference type="ARBA" id="ARBA00022741"/>
    </source>
</evidence>
<evidence type="ECO:0000256" key="8">
    <source>
        <dbReference type="SAM" id="MobiDB-lite"/>
    </source>
</evidence>
<evidence type="ECO:0000313" key="13">
    <source>
        <dbReference type="Proteomes" id="UP000070168"/>
    </source>
</evidence>
<dbReference type="GO" id="GO:0140359">
    <property type="term" value="F:ABC-type transporter activity"/>
    <property type="evidence" value="ECO:0007669"/>
    <property type="project" value="InterPro"/>
</dbReference>
<feature type="domain" description="ABC transporter" evidence="10">
    <location>
        <begin position="190"/>
        <end position="413"/>
    </location>
</feature>
<comment type="subcellular location">
    <subcellularLocation>
        <location evidence="1">Membrane</location>
        <topology evidence="1">Multi-pass membrane protein</topology>
    </subcellularLocation>
</comment>
<dbReference type="OrthoDB" id="6500128at2759"/>
<dbReference type="InterPro" id="IPR017871">
    <property type="entry name" value="ABC_transporter-like_CS"/>
</dbReference>